<proteinExistence type="predicted"/>
<evidence type="ECO:0000313" key="2">
    <source>
        <dbReference type="EMBL" id="EEG78971.1"/>
    </source>
</evidence>
<gene>
    <name evidence="2" type="ORF">DealDRAFT_0245</name>
</gene>
<dbReference type="STRING" id="555088.DealDRAFT_0245"/>
<dbReference type="AlphaFoldDB" id="C0GCN6"/>
<name>C0GCN6_DETAL</name>
<protein>
    <submittedName>
        <fullName evidence="2">Uncharacterized protein</fullName>
    </submittedName>
</protein>
<reference evidence="2 3" key="1">
    <citation type="submission" date="2009-02" db="EMBL/GenBank/DDBJ databases">
        <title>Sequencing of the draft genome and assembly of Dethiobacter alkaliphilus AHT 1.</title>
        <authorList>
            <consortium name="US DOE Joint Genome Institute (JGI-PGF)"/>
            <person name="Lucas S."/>
            <person name="Copeland A."/>
            <person name="Lapidus A."/>
            <person name="Glavina del Rio T."/>
            <person name="Dalin E."/>
            <person name="Tice H."/>
            <person name="Bruce D."/>
            <person name="Goodwin L."/>
            <person name="Pitluck S."/>
            <person name="Larimer F."/>
            <person name="Land M.L."/>
            <person name="Hauser L."/>
            <person name="Muyzer G."/>
        </authorList>
    </citation>
    <scope>NUCLEOTIDE SEQUENCE [LARGE SCALE GENOMIC DNA]</scope>
    <source>
        <strain evidence="2 3">AHT 1</strain>
    </source>
</reference>
<comment type="caution">
    <text evidence="2">The sequence shown here is derived from an EMBL/GenBank/DDBJ whole genome shotgun (WGS) entry which is preliminary data.</text>
</comment>
<dbReference type="OrthoDB" id="1707826at2"/>
<keyword evidence="3" id="KW-1185">Reference proteome</keyword>
<organism evidence="2 3">
    <name type="scientific">Dethiobacter alkaliphilus AHT 1</name>
    <dbReference type="NCBI Taxonomy" id="555088"/>
    <lineage>
        <taxon>Bacteria</taxon>
        <taxon>Bacillati</taxon>
        <taxon>Bacillota</taxon>
        <taxon>Dethiobacteria</taxon>
        <taxon>Dethiobacterales</taxon>
        <taxon>Dethiobacteraceae</taxon>
        <taxon>Dethiobacter</taxon>
    </lineage>
</organism>
<dbReference type="Proteomes" id="UP000006443">
    <property type="component" value="Unassembled WGS sequence"/>
</dbReference>
<sequence>MTNCNNDDWIVIKRIKGGKFPETRIDKNGNVFIDGKLYDENDTRYRHFSVNAERHNKISNGEETRKMIEMQKESQEGDIKTVSENRDKNKSESTTVKF</sequence>
<feature type="region of interest" description="Disordered" evidence="1">
    <location>
        <begin position="70"/>
        <end position="98"/>
    </location>
</feature>
<dbReference type="RefSeq" id="WP_008514075.1">
    <property type="nucleotide sequence ID" value="NZ_ACJM01000001.1"/>
</dbReference>
<evidence type="ECO:0000313" key="3">
    <source>
        <dbReference type="Proteomes" id="UP000006443"/>
    </source>
</evidence>
<dbReference type="eggNOG" id="ENOG50337D1">
    <property type="taxonomic scope" value="Bacteria"/>
</dbReference>
<dbReference type="EMBL" id="ACJM01000001">
    <property type="protein sequence ID" value="EEG78971.1"/>
    <property type="molecule type" value="Genomic_DNA"/>
</dbReference>
<accession>C0GCN6</accession>
<feature type="compositionally biased region" description="Basic and acidic residues" evidence="1">
    <location>
        <begin position="70"/>
        <end position="91"/>
    </location>
</feature>
<evidence type="ECO:0000256" key="1">
    <source>
        <dbReference type="SAM" id="MobiDB-lite"/>
    </source>
</evidence>